<dbReference type="SUPFAM" id="SSF51690">
    <property type="entry name" value="Nicotinate/Quinolinate PRTase C-terminal domain-like"/>
    <property type="match status" value="1"/>
</dbReference>
<dbReference type="InterPro" id="IPR002638">
    <property type="entry name" value="Quinolinate_PRibosylTrfase_C"/>
</dbReference>
<dbReference type="eggNOG" id="COG0157">
    <property type="taxonomic scope" value="Bacteria"/>
</dbReference>
<dbReference type="PANTHER" id="PTHR32179:SF3">
    <property type="entry name" value="NICOTINATE-NUCLEOTIDE PYROPHOSPHORYLASE [CARBOXYLATING]"/>
    <property type="match status" value="1"/>
</dbReference>
<accession>F7YVM6</accession>
<dbReference type="EMBL" id="CP002351">
    <property type="protein sequence ID" value="AEH51690.1"/>
    <property type="molecule type" value="Genomic_DNA"/>
</dbReference>
<dbReference type="GO" id="GO:0034213">
    <property type="term" value="P:quinolinate catabolic process"/>
    <property type="evidence" value="ECO:0007669"/>
    <property type="project" value="TreeGrafter"/>
</dbReference>
<evidence type="ECO:0000256" key="2">
    <source>
        <dbReference type="ARBA" id="ARBA00022676"/>
    </source>
</evidence>
<keyword evidence="4" id="KW-0808">Transferase</keyword>
<evidence type="ECO:0000256" key="1">
    <source>
        <dbReference type="ARBA" id="ARBA00009400"/>
    </source>
</evidence>
<sequence length="65" mass="7468">MTNFTPEKAKELAKKLKKERDVIIEISGGINEENMVEYLSDDIDVISIGRLTSEIKYVDFSLEIF</sequence>
<dbReference type="InterPro" id="IPR027277">
    <property type="entry name" value="NadC/ModD"/>
</dbReference>
<gene>
    <name evidence="4" type="ORF">Theth_1642</name>
</gene>
<dbReference type="GO" id="GO:0004514">
    <property type="term" value="F:nicotinate-nucleotide diphosphorylase (carboxylating) activity"/>
    <property type="evidence" value="ECO:0007669"/>
    <property type="project" value="InterPro"/>
</dbReference>
<dbReference type="PANTHER" id="PTHR32179">
    <property type="entry name" value="NICOTINATE-NUCLEOTIDE PYROPHOSPHORYLASE [CARBOXYLATING]"/>
    <property type="match status" value="1"/>
</dbReference>
<dbReference type="GO" id="GO:0009435">
    <property type="term" value="P:NAD+ biosynthetic process"/>
    <property type="evidence" value="ECO:0007669"/>
    <property type="project" value="InterPro"/>
</dbReference>
<keyword evidence="5" id="KW-1185">Reference proteome</keyword>
<dbReference type="InterPro" id="IPR013785">
    <property type="entry name" value="Aldolase_TIM"/>
</dbReference>
<organism evidence="4 5">
    <name type="scientific">Pseudothermotoga thermarum DSM 5069</name>
    <dbReference type="NCBI Taxonomy" id="688269"/>
    <lineage>
        <taxon>Bacteria</taxon>
        <taxon>Thermotogati</taxon>
        <taxon>Thermotogota</taxon>
        <taxon>Thermotogae</taxon>
        <taxon>Thermotogales</taxon>
        <taxon>Thermotogaceae</taxon>
        <taxon>Pseudothermotoga</taxon>
    </lineage>
</organism>
<dbReference type="GO" id="GO:0005737">
    <property type="term" value="C:cytoplasm"/>
    <property type="evidence" value="ECO:0007669"/>
    <property type="project" value="TreeGrafter"/>
</dbReference>
<feature type="domain" description="Quinolinate phosphoribosyl transferase C-terminal" evidence="3">
    <location>
        <begin position="3"/>
        <end position="63"/>
    </location>
</feature>
<dbReference type="RefSeq" id="WP_013932901.1">
    <property type="nucleotide sequence ID" value="NC_015707.1"/>
</dbReference>
<dbReference type="HOGENOM" id="CLU_2846594_0_0_0"/>
<dbReference type="Pfam" id="PF01729">
    <property type="entry name" value="QRPTase_C"/>
    <property type="match status" value="1"/>
</dbReference>
<evidence type="ECO:0000259" key="3">
    <source>
        <dbReference type="Pfam" id="PF01729"/>
    </source>
</evidence>
<dbReference type="PATRIC" id="fig|688269.3.peg.1691"/>
<evidence type="ECO:0000313" key="5">
    <source>
        <dbReference type="Proteomes" id="UP000006804"/>
    </source>
</evidence>
<comment type="similarity">
    <text evidence="1">Belongs to the NadC/ModD family.</text>
</comment>
<proteinExistence type="inferred from homology"/>
<keyword evidence="2" id="KW-0328">Glycosyltransferase</keyword>
<dbReference type="KEGG" id="tta:Theth_1642"/>
<evidence type="ECO:0000313" key="4">
    <source>
        <dbReference type="EMBL" id="AEH51690.1"/>
    </source>
</evidence>
<dbReference type="Gene3D" id="3.20.20.70">
    <property type="entry name" value="Aldolase class I"/>
    <property type="match status" value="1"/>
</dbReference>
<dbReference type="AlphaFoldDB" id="F7YVM6"/>
<protein>
    <submittedName>
        <fullName evidence="4">Quinolinate phosphoribosyl transferase</fullName>
    </submittedName>
</protein>
<dbReference type="InterPro" id="IPR036068">
    <property type="entry name" value="Nicotinate_pribotase-like_C"/>
</dbReference>
<name>F7YVM6_9THEM</name>
<dbReference type="STRING" id="688269.Theth_1642"/>
<reference evidence="4 5" key="1">
    <citation type="submission" date="2010-11" db="EMBL/GenBank/DDBJ databases">
        <title>The complete genome of Thermotoga thermarum DSM 5069.</title>
        <authorList>
            <consortium name="US DOE Joint Genome Institute (JGI-PGF)"/>
            <person name="Lucas S."/>
            <person name="Copeland A."/>
            <person name="Lapidus A."/>
            <person name="Bruce D."/>
            <person name="Goodwin L."/>
            <person name="Pitluck S."/>
            <person name="Kyrpides N."/>
            <person name="Mavromatis K."/>
            <person name="Ivanova N."/>
            <person name="Zeytun A."/>
            <person name="Brettin T."/>
            <person name="Detter J.C."/>
            <person name="Tapia R."/>
            <person name="Han C."/>
            <person name="Land M."/>
            <person name="Hauser L."/>
            <person name="Markowitz V."/>
            <person name="Cheng J.-F."/>
            <person name="Hugenholtz P."/>
            <person name="Woyke T."/>
            <person name="Wu D."/>
            <person name="Spring S."/>
            <person name="Schroeder M."/>
            <person name="Brambilla E."/>
            <person name="Klenk H.-P."/>
            <person name="Eisen J.A."/>
        </authorList>
    </citation>
    <scope>NUCLEOTIDE SEQUENCE [LARGE SCALE GENOMIC DNA]</scope>
    <source>
        <strain evidence="4 5">DSM 5069</strain>
    </source>
</reference>
<dbReference type="Proteomes" id="UP000006804">
    <property type="component" value="Chromosome"/>
</dbReference>